<dbReference type="EMBL" id="AJTX02000004">
    <property type="protein sequence ID" value="KKI99628.1"/>
    <property type="molecule type" value="Genomic_DNA"/>
</dbReference>
<accession>A0A0M2PY68</accession>
<keyword evidence="2" id="KW-1185">Reference proteome</keyword>
<evidence type="ECO:0000313" key="1">
    <source>
        <dbReference type="EMBL" id="KKI99628.1"/>
    </source>
</evidence>
<protein>
    <recommendedName>
        <fullName evidence="3">STAS/SEC14 domain-containing protein</fullName>
    </recommendedName>
</protein>
<sequence>MDYSYTIFPEQRLIIEQYRGKATVAGLKESVHSLSIDPKFSADYDIIVDLRHCDFKFDPQDLEEFLGFHHKIYGISDSKTAMIVDNPRDTALSVLFKSYVEGARSIEVFSTLDAAKEWIQNS</sequence>
<dbReference type="Proteomes" id="UP000034681">
    <property type="component" value="Unassembled WGS sequence"/>
</dbReference>
<name>A0A0M2PY68_PROHO</name>
<comment type="caution">
    <text evidence="1">The sequence shown here is derived from an EMBL/GenBank/DDBJ whole genome shotgun (WGS) entry which is preliminary data.</text>
</comment>
<organism evidence="1 2">
    <name type="scientific">Prochlorothrix hollandica PCC 9006 = CALU 1027</name>
    <dbReference type="NCBI Taxonomy" id="317619"/>
    <lineage>
        <taxon>Bacteria</taxon>
        <taxon>Bacillati</taxon>
        <taxon>Cyanobacteriota</taxon>
        <taxon>Cyanophyceae</taxon>
        <taxon>Prochlorotrichales</taxon>
        <taxon>Prochlorotrichaceae</taxon>
        <taxon>Prochlorothrix</taxon>
    </lineage>
</organism>
<dbReference type="eggNOG" id="ENOG502ZDSQ">
    <property type="taxonomic scope" value="Bacteria"/>
</dbReference>
<dbReference type="AlphaFoldDB" id="A0A0M2PY68"/>
<proteinExistence type="predicted"/>
<reference evidence="1" key="1">
    <citation type="submission" date="2012-04" db="EMBL/GenBank/DDBJ databases">
        <authorList>
            <person name="Borisov I.G."/>
            <person name="Ivanikova N.V."/>
            <person name="Pinevich A.V."/>
        </authorList>
    </citation>
    <scope>NUCLEOTIDE SEQUENCE</scope>
    <source>
        <strain evidence="1">CALU 1027</strain>
    </source>
</reference>
<evidence type="ECO:0008006" key="3">
    <source>
        <dbReference type="Google" id="ProtNLM"/>
    </source>
</evidence>
<gene>
    <name evidence="1" type="ORF">PROH_06945</name>
</gene>
<dbReference type="RefSeq" id="WP_017712104.1">
    <property type="nucleotide sequence ID" value="NZ_KB235936.1"/>
</dbReference>
<dbReference type="OrthoDB" id="1119272at2"/>
<evidence type="ECO:0000313" key="2">
    <source>
        <dbReference type="Proteomes" id="UP000034681"/>
    </source>
</evidence>